<sequence length="257" mass="29090">MNILFTLCGRAGSKGVKGKNARDFLDIPLAWYSIAGISLYIEKYGSSENTCDVVVNTDSQDLMNIMDSAKGVAVTKLWRDSSLAGDKVSKVDVIKDCLLRAEKEFGKAYDMVVDLDITSPLRTVEDIKNAIDRKIARNDVRAVFSVANSRRNPYFNMVTKKGEFFDLAFPSHYTTRQEAPVFYDMNASIYAYSSTALKEIEPAILLDEKCDAIVMDDTGVLDIDSEEDYELMQVIAKFLFENKEKYHEVYQLAQSWR</sequence>
<dbReference type="PANTHER" id="PTHR21485:SF6">
    <property type="entry name" value="N-ACYLNEURAMINATE CYTIDYLYLTRANSFERASE-RELATED"/>
    <property type="match status" value="1"/>
</dbReference>
<organism evidence="1 2">
    <name type="scientific">Segatella copri</name>
    <dbReference type="NCBI Taxonomy" id="165179"/>
    <lineage>
        <taxon>Bacteria</taxon>
        <taxon>Pseudomonadati</taxon>
        <taxon>Bacteroidota</taxon>
        <taxon>Bacteroidia</taxon>
        <taxon>Bacteroidales</taxon>
        <taxon>Prevotellaceae</taxon>
        <taxon>Segatella</taxon>
    </lineage>
</organism>
<dbReference type="SUPFAM" id="SSF53448">
    <property type="entry name" value="Nucleotide-diphospho-sugar transferases"/>
    <property type="match status" value="1"/>
</dbReference>
<keyword evidence="1" id="KW-0808">Transferase</keyword>
<dbReference type="AlphaFoldDB" id="A0AAW5UH08"/>
<dbReference type="EMBL" id="JAPDVD010000002">
    <property type="protein sequence ID" value="MCW4138934.1"/>
    <property type="molecule type" value="Genomic_DNA"/>
</dbReference>
<protein>
    <submittedName>
        <fullName evidence="1">Acylneuraminate cytidylyltransferase family protein</fullName>
    </submittedName>
</protein>
<proteinExistence type="predicted"/>
<evidence type="ECO:0000313" key="1">
    <source>
        <dbReference type="EMBL" id="MCW4138934.1"/>
    </source>
</evidence>
<dbReference type="Gene3D" id="3.90.550.10">
    <property type="entry name" value="Spore Coat Polysaccharide Biosynthesis Protein SpsA, Chain A"/>
    <property type="match status" value="1"/>
</dbReference>
<dbReference type="CDD" id="cd02513">
    <property type="entry name" value="CMP-NeuAc_Synthase"/>
    <property type="match status" value="1"/>
</dbReference>
<dbReference type="RefSeq" id="WP_264949465.1">
    <property type="nucleotide sequence ID" value="NZ_JAPDVB010000002.1"/>
</dbReference>
<comment type="caution">
    <text evidence="1">The sequence shown here is derived from an EMBL/GenBank/DDBJ whole genome shotgun (WGS) entry which is preliminary data.</text>
</comment>
<dbReference type="PANTHER" id="PTHR21485">
    <property type="entry name" value="HAD SUPERFAMILY MEMBERS CMAS AND KDSC"/>
    <property type="match status" value="1"/>
</dbReference>
<dbReference type="InterPro" id="IPR029044">
    <property type="entry name" value="Nucleotide-diphossugar_trans"/>
</dbReference>
<dbReference type="Pfam" id="PF02348">
    <property type="entry name" value="CTP_transf_3"/>
    <property type="match status" value="1"/>
</dbReference>
<accession>A0AAW5UH08</accession>
<dbReference type="InterPro" id="IPR003329">
    <property type="entry name" value="Cytidylyl_trans"/>
</dbReference>
<evidence type="ECO:0000313" key="2">
    <source>
        <dbReference type="Proteomes" id="UP001208620"/>
    </source>
</evidence>
<reference evidence="1" key="1">
    <citation type="submission" date="2022-11" db="EMBL/GenBank/DDBJ databases">
        <title>Genomic repertoires linked with pathogenic potency of arthritogenic Prevotella copri isolated from the gut of rheumatoid arthritis patients.</title>
        <authorList>
            <person name="Nii T."/>
            <person name="Maeda Y."/>
            <person name="Motooka D."/>
            <person name="Naito M."/>
            <person name="Matsumoto Y."/>
            <person name="Ogawa T."/>
            <person name="Oguro-Igashira E."/>
            <person name="Kishikawa T."/>
            <person name="Yamashita M."/>
            <person name="Koizumi S."/>
            <person name="Kurakawa T."/>
            <person name="Okumura R."/>
            <person name="Kayama H."/>
            <person name="Murakami M."/>
            <person name="Sakaguchi T."/>
            <person name="Das B."/>
            <person name="Nakamura S."/>
            <person name="Okada Y."/>
            <person name="Kumanogoh A."/>
            <person name="Takeda K."/>
        </authorList>
    </citation>
    <scope>NUCLEOTIDE SEQUENCE</scope>
    <source>
        <strain evidence="1">H105_2-2</strain>
    </source>
</reference>
<gene>
    <name evidence="1" type="ORF">ONT01_14390</name>
</gene>
<dbReference type="Proteomes" id="UP001208620">
    <property type="component" value="Unassembled WGS sequence"/>
</dbReference>
<keyword evidence="1" id="KW-0548">Nucleotidyltransferase</keyword>
<name>A0AAW5UH08_9BACT</name>
<dbReference type="InterPro" id="IPR050793">
    <property type="entry name" value="CMP-NeuNAc_synthase"/>
</dbReference>
<dbReference type="GO" id="GO:0008781">
    <property type="term" value="F:N-acylneuraminate cytidylyltransferase activity"/>
    <property type="evidence" value="ECO:0007669"/>
    <property type="project" value="TreeGrafter"/>
</dbReference>